<evidence type="ECO:0000313" key="1">
    <source>
        <dbReference type="EMBL" id="QDA31003.1"/>
    </source>
</evidence>
<sequence>MWVTLKGKHLTVKIDLERYVGTPSPFFLIFTVDEHLLLGACWKGGLDGANVAVHGFFQELLMASSYMLRPEDPKIQKYSQSERKLAEWDKFQLGNEPVVYGTTLNSEGAGLYYFCSTKDLARIYYHNELLEFTDCPEYEGKHKGVVEVPLKEFIEDVLKISREYLEKYAPVIEEIRFKHKGKKEDYNFLWELYQEVKELYEKVENG</sequence>
<dbReference type="KEGG" id="tic:FH039_04475"/>
<organism evidence="1 2">
    <name type="scientific">Thermococcus indicus</name>
    <dbReference type="NCBI Taxonomy" id="2586643"/>
    <lineage>
        <taxon>Archaea</taxon>
        <taxon>Methanobacteriati</taxon>
        <taxon>Methanobacteriota</taxon>
        <taxon>Thermococci</taxon>
        <taxon>Thermococcales</taxon>
        <taxon>Thermococcaceae</taxon>
        <taxon>Thermococcus</taxon>
    </lineage>
</organism>
<name>A0A4Y5SJE3_9EURY</name>
<dbReference type="Proteomes" id="UP000306007">
    <property type="component" value="Chromosome"/>
</dbReference>
<dbReference type="EMBL" id="CP040846">
    <property type="protein sequence ID" value="QDA31003.1"/>
    <property type="molecule type" value="Genomic_DNA"/>
</dbReference>
<dbReference type="GeneID" id="40474413"/>
<proteinExistence type="predicted"/>
<dbReference type="OrthoDB" id="96542at2157"/>
<dbReference type="RefSeq" id="WP_139680357.1">
    <property type="nucleotide sequence ID" value="NZ_CP040846.1"/>
</dbReference>
<keyword evidence="2" id="KW-1185">Reference proteome</keyword>
<dbReference type="AlphaFoldDB" id="A0A4Y5SJE3"/>
<gene>
    <name evidence="1" type="ORF">FH039_04475</name>
</gene>
<reference evidence="1 2" key="1">
    <citation type="submission" date="2019-06" db="EMBL/GenBank/DDBJ databases">
        <title>Thermococcus indicus sp. nov., a Fe(III)-reducing hyperthermophilic archaeon isolated from the Onnuri vent field of the Central Indian Ocean ridge.</title>
        <authorList>
            <person name="Lim J.K."/>
            <person name="Kim Y.J."/>
            <person name="Kwon K.K."/>
        </authorList>
    </citation>
    <scope>NUCLEOTIDE SEQUENCE [LARGE SCALE GENOMIC DNA]</scope>
    <source>
        <strain evidence="1 2">IOH1</strain>
    </source>
</reference>
<protein>
    <submittedName>
        <fullName evidence="1">Uncharacterized protein</fullName>
    </submittedName>
</protein>
<evidence type="ECO:0000313" key="2">
    <source>
        <dbReference type="Proteomes" id="UP000306007"/>
    </source>
</evidence>
<accession>A0A4Y5SJE3</accession>